<feature type="compositionally biased region" description="Polar residues" evidence="1">
    <location>
        <begin position="1"/>
        <end position="15"/>
    </location>
</feature>
<evidence type="ECO:0000256" key="1">
    <source>
        <dbReference type="SAM" id="MobiDB-lite"/>
    </source>
</evidence>
<feature type="compositionally biased region" description="Basic and acidic residues" evidence="1">
    <location>
        <begin position="129"/>
        <end position="138"/>
    </location>
</feature>
<name>A0A6V7P552_ANACO</name>
<feature type="transmembrane region" description="Helical" evidence="2">
    <location>
        <begin position="195"/>
        <end position="215"/>
    </location>
</feature>
<feature type="region of interest" description="Disordered" evidence="1">
    <location>
        <begin position="126"/>
        <end position="154"/>
    </location>
</feature>
<reference evidence="3" key="1">
    <citation type="submission" date="2020-07" db="EMBL/GenBank/DDBJ databases">
        <authorList>
            <person name="Lin J."/>
        </authorList>
    </citation>
    <scope>NUCLEOTIDE SEQUENCE</scope>
</reference>
<proteinExistence type="predicted"/>
<dbReference type="EMBL" id="LR862145">
    <property type="protein sequence ID" value="CAD1825937.1"/>
    <property type="molecule type" value="Genomic_DNA"/>
</dbReference>
<feature type="compositionally biased region" description="Basic residues" evidence="1">
    <location>
        <begin position="19"/>
        <end position="37"/>
    </location>
</feature>
<keyword evidence="2" id="KW-0812">Transmembrane</keyword>
<accession>A0A6V7P552</accession>
<feature type="region of interest" description="Disordered" evidence="1">
    <location>
        <begin position="1"/>
        <end position="37"/>
    </location>
</feature>
<organism evidence="3">
    <name type="scientific">Ananas comosus var. bracteatus</name>
    <name type="common">red pineapple</name>
    <dbReference type="NCBI Taxonomy" id="296719"/>
    <lineage>
        <taxon>Eukaryota</taxon>
        <taxon>Viridiplantae</taxon>
        <taxon>Streptophyta</taxon>
        <taxon>Embryophyta</taxon>
        <taxon>Tracheophyta</taxon>
        <taxon>Spermatophyta</taxon>
        <taxon>Magnoliopsida</taxon>
        <taxon>Liliopsida</taxon>
        <taxon>Poales</taxon>
        <taxon>Bromeliaceae</taxon>
        <taxon>Bromelioideae</taxon>
        <taxon>Ananas</taxon>
    </lineage>
</organism>
<sequence length="252" mass="27652">MTPANSALMSPSSDSKFVPRTRKPSRSARHHALGPRHLRRTRGVHLAVRVFFSPCLSGAGVLPPPPPLDGDIPTVGGKELWSGVDHFKSPYLTASLEASPGSCFEFKTADRLLHHLYGRTNRARSFHVSRGEDPRDPRLAPPPGQGKVLSHADPVTDPIPTHAMGLLIGRGLQWHPPSMSFYLGFWLILHGLNFHLGHLLTLTLGLSTLLGIRLINERSCYWTLRLPAPTSPPSPMNCWTGIIPTTQPQSEC</sequence>
<protein>
    <submittedName>
        <fullName evidence="3">Uncharacterized protein</fullName>
    </submittedName>
</protein>
<dbReference type="AlphaFoldDB" id="A0A6V7P552"/>
<keyword evidence="2" id="KW-1133">Transmembrane helix</keyword>
<keyword evidence="2" id="KW-0472">Membrane</keyword>
<gene>
    <name evidence="3" type="ORF">CB5_LOCUS9148</name>
</gene>
<evidence type="ECO:0000313" key="3">
    <source>
        <dbReference type="EMBL" id="CAD1825937.1"/>
    </source>
</evidence>
<evidence type="ECO:0000256" key="2">
    <source>
        <dbReference type="SAM" id="Phobius"/>
    </source>
</evidence>